<evidence type="ECO:0000313" key="2">
    <source>
        <dbReference type="Proteomes" id="UP000233435"/>
    </source>
</evidence>
<organism evidence="1 2">
    <name type="scientific">Confluentibacter flavum</name>
    <dbReference type="NCBI Taxonomy" id="1909700"/>
    <lineage>
        <taxon>Bacteria</taxon>
        <taxon>Pseudomonadati</taxon>
        <taxon>Bacteroidota</taxon>
        <taxon>Flavobacteriia</taxon>
        <taxon>Flavobacteriales</taxon>
        <taxon>Flavobacteriaceae</taxon>
        <taxon>Confluentibacter</taxon>
    </lineage>
</organism>
<accession>A0A2N3HI62</accession>
<evidence type="ECO:0008006" key="3">
    <source>
        <dbReference type="Google" id="ProtNLM"/>
    </source>
</evidence>
<dbReference type="Proteomes" id="UP000233435">
    <property type="component" value="Unassembled WGS sequence"/>
</dbReference>
<protein>
    <recommendedName>
        <fullName evidence="3">Methyltransferase type 11</fullName>
    </recommendedName>
</protein>
<dbReference type="EMBL" id="PJEO01000049">
    <property type="protein sequence ID" value="PKQ44572.1"/>
    <property type="molecule type" value="Genomic_DNA"/>
</dbReference>
<comment type="caution">
    <text evidence="1">The sequence shown here is derived from an EMBL/GenBank/DDBJ whole genome shotgun (WGS) entry which is preliminary data.</text>
</comment>
<name>A0A2N3HI62_9FLAO</name>
<reference evidence="1 2" key="1">
    <citation type="submission" date="2017-12" db="EMBL/GenBank/DDBJ databases">
        <title>Confluentibacter flavum sp. nov., isolated from the saline lake.</title>
        <authorList>
            <person name="Yu L."/>
        </authorList>
    </citation>
    <scope>NUCLEOTIDE SEQUENCE [LARGE SCALE GENOMIC DNA]</scope>
    <source>
        <strain evidence="1 2">3B</strain>
    </source>
</reference>
<sequence length="83" mass="9719">MIEVFKANITKQKESREILEKLNQTFPKYKINFDLENCDNILRIENPSGEVHNDNVIQLINNVGFFIEPLTNEFPAAEKRIKL</sequence>
<dbReference type="OrthoDB" id="1036397at2"/>
<dbReference type="AlphaFoldDB" id="A0A2N3HI62"/>
<proteinExistence type="predicted"/>
<gene>
    <name evidence="1" type="ORF">CSW08_13040</name>
</gene>
<evidence type="ECO:0000313" key="1">
    <source>
        <dbReference type="EMBL" id="PKQ44572.1"/>
    </source>
</evidence>
<keyword evidence="2" id="KW-1185">Reference proteome</keyword>